<protein>
    <recommendedName>
        <fullName evidence="5">2-amino-3-carboxymuconate-6-semialdehyde decarboxylase</fullName>
        <ecNumber evidence="4">4.1.1.45</ecNumber>
    </recommendedName>
    <alternativeName>
        <fullName evidence="10">Picolinate carboxylase</fullName>
    </alternativeName>
</protein>
<comment type="subunit">
    <text evidence="3">Monomer.</text>
</comment>
<dbReference type="InterPro" id="IPR032465">
    <property type="entry name" value="ACMSD"/>
</dbReference>
<comment type="similarity">
    <text evidence="2">Belongs to the metallo-dependent hydrolases superfamily. ACMSD family.</text>
</comment>
<accession>A0ABP9ESY0</accession>
<keyword evidence="6" id="KW-0479">Metal-binding</keyword>
<dbReference type="Proteomes" id="UP001499988">
    <property type="component" value="Unassembled WGS sequence"/>
</dbReference>
<evidence type="ECO:0000313" key="12">
    <source>
        <dbReference type="EMBL" id="GAA4886594.1"/>
    </source>
</evidence>
<evidence type="ECO:0000256" key="5">
    <source>
        <dbReference type="ARBA" id="ARBA00021214"/>
    </source>
</evidence>
<reference evidence="13" key="1">
    <citation type="journal article" date="2019" name="Int. J. Syst. Evol. Microbiol.">
        <title>The Global Catalogue of Microorganisms (GCM) 10K type strain sequencing project: providing services to taxonomists for standard genome sequencing and annotation.</title>
        <authorList>
            <consortium name="The Broad Institute Genomics Platform"/>
            <consortium name="The Broad Institute Genome Sequencing Center for Infectious Disease"/>
            <person name="Wu L."/>
            <person name="Ma J."/>
        </authorList>
    </citation>
    <scope>NUCLEOTIDE SEQUENCE [LARGE SCALE GENOMIC DNA]</scope>
    <source>
        <strain evidence="13">JCM 18401</strain>
    </source>
</reference>
<evidence type="ECO:0000256" key="6">
    <source>
        <dbReference type="ARBA" id="ARBA00022723"/>
    </source>
</evidence>
<dbReference type="InterPro" id="IPR006680">
    <property type="entry name" value="Amidohydro-rel"/>
</dbReference>
<evidence type="ECO:0000313" key="13">
    <source>
        <dbReference type="Proteomes" id="UP001499988"/>
    </source>
</evidence>
<evidence type="ECO:0000256" key="4">
    <source>
        <dbReference type="ARBA" id="ARBA00012365"/>
    </source>
</evidence>
<keyword evidence="13" id="KW-1185">Reference proteome</keyword>
<comment type="pathway">
    <text evidence="1">Secondary metabolite metabolism; quinolate metabolism.</text>
</comment>
<evidence type="ECO:0000256" key="7">
    <source>
        <dbReference type="ARBA" id="ARBA00022793"/>
    </source>
</evidence>
<comment type="caution">
    <text evidence="12">The sequence shown here is derived from an EMBL/GenBank/DDBJ whole genome shotgun (WGS) entry which is preliminary data.</text>
</comment>
<dbReference type="EC" id="4.1.1.45" evidence="4"/>
<dbReference type="Gene3D" id="3.20.20.140">
    <property type="entry name" value="Metal-dependent hydrolases"/>
    <property type="match status" value="1"/>
</dbReference>
<organism evidence="12 13">
    <name type="scientific">Ferrimonas pelagia</name>
    <dbReference type="NCBI Taxonomy" id="1177826"/>
    <lineage>
        <taxon>Bacteria</taxon>
        <taxon>Pseudomonadati</taxon>
        <taxon>Pseudomonadota</taxon>
        <taxon>Gammaproteobacteria</taxon>
        <taxon>Alteromonadales</taxon>
        <taxon>Ferrimonadaceae</taxon>
        <taxon>Ferrimonas</taxon>
    </lineage>
</organism>
<dbReference type="InterPro" id="IPR032466">
    <property type="entry name" value="Metal_Hydrolase"/>
</dbReference>
<evidence type="ECO:0000256" key="8">
    <source>
        <dbReference type="ARBA" id="ARBA00022833"/>
    </source>
</evidence>
<name>A0ABP9ESY0_9GAMM</name>
<feature type="domain" description="Amidohydrolase-related" evidence="11">
    <location>
        <begin position="5"/>
        <end position="330"/>
    </location>
</feature>
<dbReference type="SUPFAM" id="SSF51556">
    <property type="entry name" value="Metallo-dependent hydrolases"/>
    <property type="match status" value="1"/>
</dbReference>
<keyword evidence="8" id="KW-0862">Zinc</keyword>
<dbReference type="Pfam" id="PF04909">
    <property type="entry name" value="Amidohydro_2"/>
    <property type="match status" value="1"/>
</dbReference>
<dbReference type="PANTHER" id="PTHR21240">
    <property type="entry name" value="2-AMINO-3-CARBOXYLMUCONATE-6-SEMIALDEHYDE DECARBOXYLASE"/>
    <property type="match status" value="1"/>
</dbReference>
<evidence type="ECO:0000256" key="9">
    <source>
        <dbReference type="ARBA" id="ARBA00023239"/>
    </source>
</evidence>
<evidence type="ECO:0000256" key="10">
    <source>
        <dbReference type="ARBA" id="ARBA00031120"/>
    </source>
</evidence>
<sequence>MQILDIHSHFFPKQWEDLQARFGGRDWPSLKHHGDGTAMVMKGQQKFRPIYDACWDPDVRLREMDQQGLCGQILSATPLLFGYERPVAQGEYIAKLFNDAAMAICQRGRGRLFAMAQVPLQDIDAACAEASRAKSIGHVGVQIGSHINGRGMDDAGVFTFLQHCADEDIPVFVHPWDMMGADRTGDYMMGWTVGMPAETQLSIVSLILSGAFDRLSRKLKIAFAHGGGSFIFLLGRLENAWHHRDIARGRSECPPSHYLDRFSLDSAVFDPGALRLLVDKMGDQRVMFGTDYPFPLGEQKMGGLIRETEGLSEQSRERLYAGNAKAFFGIE</sequence>
<evidence type="ECO:0000256" key="2">
    <source>
        <dbReference type="ARBA" id="ARBA00005871"/>
    </source>
</evidence>
<dbReference type="EMBL" id="BAABJZ010000066">
    <property type="protein sequence ID" value="GAA4886594.1"/>
    <property type="molecule type" value="Genomic_DNA"/>
</dbReference>
<gene>
    <name evidence="12" type="ORF">GCM10023333_19980</name>
</gene>
<keyword evidence="7" id="KW-0210">Decarboxylase</keyword>
<proteinExistence type="inferred from homology"/>
<evidence type="ECO:0000259" key="11">
    <source>
        <dbReference type="Pfam" id="PF04909"/>
    </source>
</evidence>
<evidence type="ECO:0000256" key="3">
    <source>
        <dbReference type="ARBA" id="ARBA00011245"/>
    </source>
</evidence>
<evidence type="ECO:0000256" key="1">
    <source>
        <dbReference type="ARBA" id="ARBA00005079"/>
    </source>
</evidence>
<dbReference type="PANTHER" id="PTHR21240:SF27">
    <property type="entry name" value="2-AMINO-3-CARBOXYMUCONATE-6-SEMIALDEHYDE DECARBOXYLASE"/>
    <property type="match status" value="1"/>
</dbReference>
<keyword evidence="9" id="KW-0456">Lyase</keyword>